<dbReference type="EMBL" id="PIUM01000026">
    <property type="protein sequence ID" value="PKU22839.1"/>
    <property type="molecule type" value="Genomic_DNA"/>
</dbReference>
<dbReference type="AlphaFoldDB" id="A0A2N3PR08"/>
<organism evidence="3 4">
    <name type="scientific">Telmatospirillum siberiense</name>
    <dbReference type="NCBI Taxonomy" id="382514"/>
    <lineage>
        <taxon>Bacteria</taxon>
        <taxon>Pseudomonadati</taxon>
        <taxon>Pseudomonadota</taxon>
        <taxon>Alphaproteobacteria</taxon>
        <taxon>Rhodospirillales</taxon>
        <taxon>Rhodospirillaceae</taxon>
        <taxon>Telmatospirillum</taxon>
    </lineage>
</organism>
<proteinExistence type="predicted"/>
<protein>
    <submittedName>
        <fullName evidence="3">Uncharacterized protein</fullName>
    </submittedName>
</protein>
<feature type="region of interest" description="Disordered" evidence="1">
    <location>
        <begin position="66"/>
        <end position="87"/>
    </location>
</feature>
<sequence>MRVYWSLLVLSLSLPFCSTAMADSTTGQSLQNYRAKATYSLPSACVQAGGTVVYTAHTPECKLPTLSSKTPSAVTTPARATPLSAQH</sequence>
<name>A0A2N3PR08_9PROT</name>
<evidence type="ECO:0000256" key="2">
    <source>
        <dbReference type="SAM" id="SignalP"/>
    </source>
</evidence>
<comment type="caution">
    <text evidence="3">The sequence shown here is derived from an EMBL/GenBank/DDBJ whole genome shotgun (WGS) entry which is preliminary data.</text>
</comment>
<feature type="signal peptide" evidence="2">
    <location>
        <begin position="1"/>
        <end position="22"/>
    </location>
</feature>
<accession>A0A2N3PR08</accession>
<dbReference type="Proteomes" id="UP000233293">
    <property type="component" value="Unassembled WGS sequence"/>
</dbReference>
<reference evidence="4" key="1">
    <citation type="submission" date="2017-12" db="EMBL/GenBank/DDBJ databases">
        <title>Draft genome sequence of Telmatospirillum siberiense 26-4b1T, an acidotolerant peatland alphaproteobacterium potentially involved in sulfur cycling.</title>
        <authorList>
            <person name="Hausmann B."/>
            <person name="Pjevac P."/>
            <person name="Schreck K."/>
            <person name="Herbold C.W."/>
            <person name="Daims H."/>
            <person name="Wagner M."/>
            <person name="Pester M."/>
            <person name="Loy A."/>
        </authorList>
    </citation>
    <scope>NUCLEOTIDE SEQUENCE [LARGE SCALE GENOMIC DNA]</scope>
    <source>
        <strain evidence="4">26-4b1</strain>
    </source>
</reference>
<dbReference type="RefSeq" id="WP_101252312.1">
    <property type="nucleotide sequence ID" value="NZ_PIUM01000026.1"/>
</dbReference>
<keyword evidence="2" id="KW-0732">Signal</keyword>
<evidence type="ECO:0000313" key="4">
    <source>
        <dbReference type="Proteomes" id="UP000233293"/>
    </source>
</evidence>
<evidence type="ECO:0000313" key="3">
    <source>
        <dbReference type="EMBL" id="PKU22839.1"/>
    </source>
</evidence>
<feature type="compositionally biased region" description="Polar residues" evidence="1">
    <location>
        <begin position="66"/>
        <end position="75"/>
    </location>
</feature>
<keyword evidence="4" id="KW-1185">Reference proteome</keyword>
<feature type="chain" id="PRO_5015001498" evidence="2">
    <location>
        <begin position="23"/>
        <end position="87"/>
    </location>
</feature>
<gene>
    <name evidence="3" type="ORF">CWS72_19485</name>
</gene>
<evidence type="ECO:0000256" key="1">
    <source>
        <dbReference type="SAM" id="MobiDB-lite"/>
    </source>
</evidence>